<dbReference type="PANTHER" id="PTHR30329">
    <property type="entry name" value="STATOR ELEMENT OF FLAGELLAR MOTOR COMPLEX"/>
    <property type="match status" value="1"/>
</dbReference>
<dbReference type="SUPFAM" id="SSF82171">
    <property type="entry name" value="DPP6 N-terminal domain-like"/>
    <property type="match status" value="1"/>
</dbReference>
<dbReference type="Gene3D" id="2.60.40.1120">
    <property type="entry name" value="Carboxypeptidase-like, regulatory domain"/>
    <property type="match status" value="1"/>
</dbReference>
<keyword evidence="6" id="KW-0732">Signal</keyword>
<dbReference type="InterPro" id="IPR011659">
    <property type="entry name" value="WD40"/>
</dbReference>
<sequence length="793" mass="88980">MRCFYLLCCLVVFLTGSAMAQTLLKQADRQFDVLAFGNAIGLYEQALNHVNLSEEERLATLSKLGYSYRQIRDTQNAERVYRTLLGSLKQPKNDYIPCYLYFAQALASNGKYKESQEVYGIYSKYQSDDPRGKQFSKLYNDVSILSRNAGNYKIEFLEINTKKAEFSPMYYKEGLVFVANKRPGKALKRVFSWDNSTFLDLYYMPDATVMGETVASLGGAPENRKKKRTRHLRTLGEDEYTEPTANDSRTLGFNNGTTGQNQRNLEEGASLNTRSFGQTLNTKYHEGPVAFTKDGAKVFFTRNNYNNGKYRQSSDGINKLKLYVAEGQKGVWGDAKELPFNSDEYSTGHPALSPNDKLLFFASDRPGGFGGTDLYVSGFADGKWSEPVNLGKDINTRGNELFPFVDDRGNLYFSSDGHPGLGDLDIFYAQLMDGTRVKSVQNIGEPLNSSKDDFGIVTDGARMLGFISSNRLNGGTDDDIYRFRREGALYACRELTINVFDSQTKQPIGNALLDIDQKDFLDGKRQTQTDGEGNIRICLDPESDFRISASMNGYQTNRLGFSTKGLSDDQPLRLEIPLNGVELLTTKPLKSKIRGRVLTHSERQPIDGVEVVLRNLCDSTVLEMITGPDGSYEFSVDPGCEYIVEALKDCMGTTGARVSPAADASTELTMFREGDIIEIDNIYYDLDKWNIRPDAAIEMDKLVVLMKKYPTMRIEMRSHTDSRGSALYNKILSTKRAEAAVAYLRKNGISARRMKAGGYGESILLNACRDGVRCTEAEHQRNRRTEIKILQIE</sequence>
<dbReference type="AlphaFoldDB" id="A0A7K0ET58"/>
<dbReference type="Pfam" id="PF00691">
    <property type="entry name" value="OmpA"/>
    <property type="match status" value="1"/>
</dbReference>
<dbReference type="InterPro" id="IPR011990">
    <property type="entry name" value="TPR-like_helical_dom_sf"/>
</dbReference>
<dbReference type="Pfam" id="PF07676">
    <property type="entry name" value="PD40"/>
    <property type="match status" value="2"/>
</dbReference>
<dbReference type="SUPFAM" id="SSF49478">
    <property type="entry name" value="Cna protein B-type domain"/>
    <property type="match status" value="1"/>
</dbReference>
<evidence type="ECO:0000259" key="7">
    <source>
        <dbReference type="PROSITE" id="PS51123"/>
    </source>
</evidence>
<protein>
    <submittedName>
        <fullName evidence="8">OmpA family protein</fullName>
    </submittedName>
</protein>
<feature type="region of interest" description="Disordered" evidence="5">
    <location>
        <begin position="240"/>
        <end position="263"/>
    </location>
</feature>
<dbReference type="Gene3D" id="2.120.10.30">
    <property type="entry name" value="TolB, C-terminal domain"/>
    <property type="match status" value="1"/>
</dbReference>
<keyword evidence="3" id="KW-0998">Cell outer membrane</keyword>
<feature type="chain" id="PRO_5029579734" evidence="6">
    <location>
        <begin position="21"/>
        <end position="793"/>
    </location>
</feature>
<evidence type="ECO:0000313" key="8">
    <source>
        <dbReference type="EMBL" id="MRS65000.1"/>
    </source>
</evidence>
<dbReference type="InterPro" id="IPR050330">
    <property type="entry name" value="Bact_OuterMem_StrucFunc"/>
</dbReference>
<dbReference type="Proteomes" id="UP000441754">
    <property type="component" value="Unassembled WGS sequence"/>
</dbReference>
<dbReference type="Gene3D" id="1.25.40.10">
    <property type="entry name" value="Tetratricopeptide repeat domain"/>
    <property type="match status" value="1"/>
</dbReference>
<feature type="domain" description="OmpA-like" evidence="7">
    <location>
        <begin position="671"/>
        <end position="793"/>
    </location>
</feature>
<dbReference type="PROSITE" id="PS51123">
    <property type="entry name" value="OMPA_2"/>
    <property type="match status" value="1"/>
</dbReference>
<evidence type="ECO:0000256" key="2">
    <source>
        <dbReference type="ARBA" id="ARBA00023136"/>
    </source>
</evidence>
<evidence type="ECO:0000256" key="1">
    <source>
        <dbReference type="ARBA" id="ARBA00004442"/>
    </source>
</evidence>
<keyword evidence="2 4" id="KW-0472">Membrane</keyword>
<dbReference type="InterPro" id="IPR036737">
    <property type="entry name" value="OmpA-like_sf"/>
</dbReference>
<accession>A0A7K0ET58</accession>
<dbReference type="SUPFAM" id="SSF103088">
    <property type="entry name" value="OmpA-like"/>
    <property type="match status" value="1"/>
</dbReference>
<keyword evidence="9" id="KW-1185">Reference proteome</keyword>
<dbReference type="InterPro" id="IPR006664">
    <property type="entry name" value="OMP_bac"/>
</dbReference>
<comment type="caution">
    <text evidence="8">The sequence shown here is derived from an EMBL/GenBank/DDBJ whole genome shotgun (WGS) entry which is preliminary data.</text>
</comment>
<organism evidence="8 9">
    <name type="scientific">Larkinella terrae</name>
    <dbReference type="NCBI Taxonomy" id="2025311"/>
    <lineage>
        <taxon>Bacteria</taxon>
        <taxon>Pseudomonadati</taxon>
        <taxon>Bacteroidota</taxon>
        <taxon>Cytophagia</taxon>
        <taxon>Cytophagales</taxon>
        <taxon>Spirosomataceae</taxon>
        <taxon>Larkinella</taxon>
    </lineage>
</organism>
<evidence type="ECO:0000256" key="6">
    <source>
        <dbReference type="SAM" id="SignalP"/>
    </source>
</evidence>
<dbReference type="Gene3D" id="3.30.1330.60">
    <property type="entry name" value="OmpA-like domain"/>
    <property type="match status" value="1"/>
</dbReference>
<dbReference type="SUPFAM" id="SSF48452">
    <property type="entry name" value="TPR-like"/>
    <property type="match status" value="1"/>
</dbReference>
<dbReference type="CDD" id="cd07185">
    <property type="entry name" value="OmpA_C-like"/>
    <property type="match status" value="1"/>
</dbReference>
<dbReference type="InterPro" id="IPR006665">
    <property type="entry name" value="OmpA-like"/>
</dbReference>
<evidence type="ECO:0000256" key="4">
    <source>
        <dbReference type="PROSITE-ProRule" id="PRU00473"/>
    </source>
</evidence>
<dbReference type="InterPro" id="IPR011042">
    <property type="entry name" value="6-blade_b-propeller_TolB-like"/>
</dbReference>
<feature type="signal peptide" evidence="6">
    <location>
        <begin position="1"/>
        <end position="20"/>
    </location>
</feature>
<name>A0A7K0ET58_9BACT</name>
<gene>
    <name evidence="8" type="ORF">GJJ30_27125</name>
</gene>
<evidence type="ECO:0000313" key="9">
    <source>
        <dbReference type="Proteomes" id="UP000441754"/>
    </source>
</evidence>
<feature type="compositionally biased region" description="Polar residues" evidence="5">
    <location>
        <begin position="243"/>
        <end position="263"/>
    </location>
</feature>
<evidence type="ECO:0000256" key="3">
    <source>
        <dbReference type="ARBA" id="ARBA00023237"/>
    </source>
</evidence>
<dbReference type="GO" id="GO:0009279">
    <property type="term" value="C:cell outer membrane"/>
    <property type="evidence" value="ECO:0007669"/>
    <property type="project" value="UniProtKB-SubCell"/>
</dbReference>
<proteinExistence type="predicted"/>
<evidence type="ECO:0000256" key="5">
    <source>
        <dbReference type="SAM" id="MobiDB-lite"/>
    </source>
</evidence>
<dbReference type="EMBL" id="WJXZ01000014">
    <property type="protein sequence ID" value="MRS65000.1"/>
    <property type="molecule type" value="Genomic_DNA"/>
</dbReference>
<dbReference type="PRINTS" id="PR01021">
    <property type="entry name" value="OMPADOMAIN"/>
</dbReference>
<comment type="subcellular location">
    <subcellularLocation>
        <location evidence="1">Cell outer membrane</location>
    </subcellularLocation>
</comment>
<dbReference type="OrthoDB" id="1488841at2"/>
<reference evidence="8 9" key="1">
    <citation type="journal article" date="2018" name="Antonie Van Leeuwenhoek">
        <title>Larkinella terrae sp. nov., isolated from soil on Jeju Island, South Korea.</title>
        <authorList>
            <person name="Ten L.N."/>
            <person name="Jeon J."/>
            <person name="Park S.J."/>
            <person name="Park S."/>
            <person name="Lee S.Y."/>
            <person name="Kim M.K."/>
            <person name="Jung H.Y."/>
        </authorList>
    </citation>
    <scope>NUCLEOTIDE SEQUENCE [LARGE SCALE GENOMIC DNA]</scope>
    <source>
        <strain evidence="8 9">KCTC 52001</strain>
    </source>
</reference>
<dbReference type="PANTHER" id="PTHR30329:SF21">
    <property type="entry name" value="LIPOPROTEIN YIAD-RELATED"/>
    <property type="match status" value="1"/>
</dbReference>